<feature type="region of interest" description="Disordered" evidence="6">
    <location>
        <begin position="419"/>
        <end position="453"/>
    </location>
</feature>
<dbReference type="CDD" id="cd00156">
    <property type="entry name" value="REC"/>
    <property type="match status" value="1"/>
</dbReference>
<dbReference type="Gene3D" id="3.40.50.2300">
    <property type="match status" value="1"/>
</dbReference>
<dbReference type="GO" id="GO:0008081">
    <property type="term" value="F:phosphoric diester hydrolase activity"/>
    <property type="evidence" value="ECO:0007669"/>
    <property type="project" value="UniProtKB-ARBA"/>
</dbReference>
<name>A0A0K0XUT2_9GAMM</name>
<evidence type="ECO:0000256" key="5">
    <source>
        <dbReference type="ARBA" id="ARBA00023163"/>
    </source>
</evidence>
<keyword evidence="5" id="KW-0804">Transcription</keyword>
<dbReference type="Gene3D" id="1.10.3210.10">
    <property type="entry name" value="Hypothetical protein af1432"/>
    <property type="match status" value="1"/>
</dbReference>
<dbReference type="InterPro" id="IPR052020">
    <property type="entry name" value="Cyclic_di-GMP/3'3'-cGAMP_PDE"/>
</dbReference>
<dbReference type="FunFam" id="3.40.50.2300:FF:000001">
    <property type="entry name" value="DNA-binding response regulator PhoB"/>
    <property type="match status" value="1"/>
</dbReference>
<dbReference type="KEGG" id="wma:WM2015_1005"/>
<dbReference type="Pfam" id="PF00072">
    <property type="entry name" value="Response_reg"/>
    <property type="match status" value="1"/>
</dbReference>
<keyword evidence="1" id="KW-0597">Phosphoprotein</keyword>
<sequence length="583" mass="64840">MSIISWDEFRRQQQGEYELTITPDELRIGDFIVRVDTLDGVPPITPRGQRVESFDQKQLFQRHCKRVVIDLQRCLNRRTSGTEASLSSAGALPRLTGKLDALRNSEITATRLVEAWQVYRRLSLVAQAQILSFHRHGHIDVADAKDAVEELLEAVPDHLACLIWFTHIKEPSRYAFQHGLNTALLTAGLAHAAGWTGKVAETLVLAALTHDLGMMRISLQTLRKKDALSAAERDHIRLHTRMGHELLAQNDGLPDAVASVALYHHEQADGRGYPEGLTREGIPAMARLVSVISAYQAMTTPRFHHGAMSHQQALGELWKLRGKQFDEEAVDAFSKFLGWAPPGTLMRLADGRRAVALHAVDGQRRPLVRLLHHRGEEFVFGVEIDLNDGPVSAGADGQGVVLLADGSGGVKHRELTRKLPPALAPHTAGTADESSPTQPRRERRQRPRVDAPRGTRILVVDDSRTIRESLRHMLEQSGYRIHLAESGEQGLELAERERPDLIILDIILPDISGFRALRRLRKHPGTRDLPVIMISGNSGAVEKFFLQRVGADDFIQKPFGRFEAFSAIERLIRAGALGRRLAG</sequence>
<dbReference type="PANTHER" id="PTHR45228">
    <property type="entry name" value="CYCLIC DI-GMP PHOSPHODIESTERASE TM_0186-RELATED"/>
    <property type="match status" value="1"/>
</dbReference>
<keyword evidence="8" id="KW-1185">Reference proteome</keyword>
<dbReference type="SUPFAM" id="SSF109604">
    <property type="entry name" value="HD-domain/PDEase-like"/>
    <property type="match status" value="1"/>
</dbReference>
<dbReference type="InterPro" id="IPR003607">
    <property type="entry name" value="HD/PDEase_dom"/>
</dbReference>
<dbReference type="SMART" id="SM00448">
    <property type="entry name" value="REC"/>
    <property type="match status" value="1"/>
</dbReference>
<dbReference type="OrthoDB" id="9802066at2"/>
<reference evidence="7 8" key="1">
    <citation type="submission" date="2015-07" db="EMBL/GenBank/DDBJ databases">
        <authorList>
            <person name="Noorani M."/>
        </authorList>
    </citation>
    <scope>NUCLEOTIDE SEQUENCE [LARGE SCALE GENOMIC DNA]</scope>
    <source>
        <strain evidence="7 8">KCTC 42284</strain>
    </source>
</reference>
<dbReference type="STRING" id="1579979.WM2015_1005"/>
<dbReference type="PROSITE" id="PS51832">
    <property type="entry name" value="HD_GYP"/>
    <property type="match status" value="1"/>
</dbReference>
<dbReference type="InterPro" id="IPR001789">
    <property type="entry name" value="Sig_transdc_resp-reg_receiver"/>
</dbReference>
<evidence type="ECO:0000256" key="6">
    <source>
        <dbReference type="SAM" id="MobiDB-lite"/>
    </source>
</evidence>
<evidence type="ECO:0000256" key="2">
    <source>
        <dbReference type="ARBA" id="ARBA00023012"/>
    </source>
</evidence>
<evidence type="ECO:0000256" key="3">
    <source>
        <dbReference type="ARBA" id="ARBA00023015"/>
    </source>
</evidence>
<protein>
    <submittedName>
        <fullName evidence="7">Uncharacterized protein</fullName>
    </submittedName>
</protein>
<dbReference type="PROSITE" id="PS50110">
    <property type="entry name" value="RESPONSE_REGULATORY"/>
    <property type="match status" value="1"/>
</dbReference>
<evidence type="ECO:0000256" key="4">
    <source>
        <dbReference type="ARBA" id="ARBA00023125"/>
    </source>
</evidence>
<dbReference type="GO" id="GO:0003677">
    <property type="term" value="F:DNA binding"/>
    <property type="evidence" value="ECO:0007669"/>
    <property type="project" value="UniProtKB-KW"/>
</dbReference>
<accession>A0A0K0XUT2</accession>
<dbReference type="InterPro" id="IPR037522">
    <property type="entry name" value="HD_GYP_dom"/>
</dbReference>
<dbReference type="SMART" id="SM00471">
    <property type="entry name" value="HDc"/>
    <property type="match status" value="1"/>
</dbReference>
<dbReference type="InterPro" id="IPR011006">
    <property type="entry name" value="CheY-like_superfamily"/>
</dbReference>
<keyword evidence="3" id="KW-0805">Transcription regulation</keyword>
<evidence type="ECO:0000256" key="1">
    <source>
        <dbReference type="ARBA" id="ARBA00022553"/>
    </source>
</evidence>
<evidence type="ECO:0000313" key="7">
    <source>
        <dbReference type="EMBL" id="AKS41382.1"/>
    </source>
</evidence>
<evidence type="ECO:0000313" key="8">
    <source>
        <dbReference type="Proteomes" id="UP000066624"/>
    </source>
</evidence>
<dbReference type="GO" id="GO:0000160">
    <property type="term" value="P:phosphorelay signal transduction system"/>
    <property type="evidence" value="ECO:0007669"/>
    <property type="project" value="UniProtKB-KW"/>
</dbReference>
<proteinExistence type="predicted"/>
<dbReference type="EMBL" id="CP012154">
    <property type="protein sequence ID" value="AKS41382.1"/>
    <property type="molecule type" value="Genomic_DNA"/>
</dbReference>
<dbReference type="Proteomes" id="UP000066624">
    <property type="component" value="Chromosome"/>
</dbReference>
<dbReference type="PANTHER" id="PTHR45228:SF4">
    <property type="entry name" value="LIPOPROTEIN"/>
    <property type="match status" value="1"/>
</dbReference>
<dbReference type="SUPFAM" id="SSF52172">
    <property type="entry name" value="CheY-like"/>
    <property type="match status" value="1"/>
</dbReference>
<organism evidence="7 8">
    <name type="scientific">Wenzhouxiangella marina</name>
    <dbReference type="NCBI Taxonomy" id="1579979"/>
    <lineage>
        <taxon>Bacteria</taxon>
        <taxon>Pseudomonadati</taxon>
        <taxon>Pseudomonadota</taxon>
        <taxon>Gammaproteobacteria</taxon>
        <taxon>Chromatiales</taxon>
        <taxon>Wenzhouxiangellaceae</taxon>
        <taxon>Wenzhouxiangella</taxon>
    </lineage>
</organism>
<dbReference type="AlphaFoldDB" id="A0A0K0XUT2"/>
<gene>
    <name evidence="7" type="ORF">WM2015_1005</name>
</gene>
<keyword evidence="4" id="KW-0238">DNA-binding</keyword>
<dbReference type="Pfam" id="PF13487">
    <property type="entry name" value="HD_5"/>
    <property type="match status" value="1"/>
</dbReference>
<keyword evidence="2" id="KW-0902">Two-component regulatory system</keyword>
<dbReference type="CDD" id="cd00077">
    <property type="entry name" value="HDc"/>
    <property type="match status" value="1"/>
</dbReference>
<dbReference type="RefSeq" id="WP_082169466.1">
    <property type="nucleotide sequence ID" value="NZ_CP012154.1"/>
</dbReference>